<keyword evidence="2" id="KW-1185">Reference proteome</keyword>
<dbReference type="Proteomes" id="UP000000377">
    <property type="component" value="Chromosome"/>
</dbReference>
<proteinExistence type="predicted"/>
<protein>
    <submittedName>
        <fullName evidence="1">Uncharacterized protein</fullName>
    </submittedName>
</protein>
<dbReference type="EMBL" id="CP002047">
    <property type="protein sequence ID" value="ADI11638.1"/>
    <property type="molecule type" value="Genomic_DNA"/>
</dbReference>
<organism evidence="1 2">
    <name type="scientific">Streptomyces bingchenggensis (strain BCW-1)</name>
    <dbReference type="NCBI Taxonomy" id="749414"/>
    <lineage>
        <taxon>Bacteria</taxon>
        <taxon>Bacillati</taxon>
        <taxon>Actinomycetota</taxon>
        <taxon>Actinomycetes</taxon>
        <taxon>Kitasatosporales</taxon>
        <taxon>Streptomycetaceae</taxon>
        <taxon>Streptomyces</taxon>
    </lineage>
</organism>
<gene>
    <name evidence="1" type="ordered locus">SBI_08520</name>
</gene>
<dbReference type="AlphaFoldDB" id="D7BU89"/>
<dbReference type="KEGG" id="sbh:SBI_08520"/>
<reference evidence="1 2" key="1">
    <citation type="journal article" date="2010" name="J. Bacteriol.">
        <title>Genome sequence of the milbemycin-producing bacterium Streptomyces bingchenggensis.</title>
        <authorList>
            <person name="Wang X.J."/>
            <person name="Yan Y.J."/>
            <person name="Zhang B."/>
            <person name="An J."/>
            <person name="Wang J.J."/>
            <person name="Tian J."/>
            <person name="Jiang L."/>
            <person name="Chen Y.H."/>
            <person name="Huang S.X."/>
            <person name="Yin M."/>
            <person name="Zhang J."/>
            <person name="Gao A.L."/>
            <person name="Liu C.X."/>
            <person name="Zhu Z.X."/>
            <person name="Xiang W.S."/>
        </authorList>
    </citation>
    <scope>NUCLEOTIDE SEQUENCE [LARGE SCALE GENOMIC DNA]</scope>
    <source>
        <strain evidence="1 2">BCW-1</strain>
    </source>
</reference>
<evidence type="ECO:0000313" key="1">
    <source>
        <dbReference type="EMBL" id="ADI11638.1"/>
    </source>
</evidence>
<accession>D7BU89</accession>
<evidence type="ECO:0000313" key="2">
    <source>
        <dbReference type="Proteomes" id="UP000000377"/>
    </source>
</evidence>
<name>D7BU89_STRBB</name>
<sequence>MSENHGIIVDVDDFTGRIDVLGDLMHVGPCRKSGPMVEESTDMLFPGEITHGPDEESPVGQR</sequence>
<dbReference type="HOGENOM" id="CLU_2902152_0_0_11"/>